<proteinExistence type="predicted"/>
<reference evidence="2 3" key="1">
    <citation type="submission" date="2020-08" db="EMBL/GenBank/DDBJ databases">
        <title>Genomic Encyclopedia of Type Strains, Phase IV (KMG-V): Genome sequencing to study the core and pangenomes of soil and plant-associated prokaryotes.</title>
        <authorList>
            <person name="Whitman W."/>
        </authorList>
    </citation>
    <scope>NUCLEOTIDE SEQUENCE [LARGE SCALE GENOMIC DNA]</scope>
    <source>
        <strain evidence="2 3">M2T3</strain>
    </source>
</reference>
<protein>
    <recommendedName>
        <fullName evidence="4">DUF962 domain-containing protein</fullName>
    </recommendedName>
</protein>
<dbReference type="AlphaFoldDB" id="A0A7X0J2K3"/>
<evidence type="ECO:0000313" key="3">
    <source>
        <dbReference type="Proteomes" id="UP000521017"/>
    </source>
</evidence>
<dbReference type="RefSeq" id="WP_260409352.1">
    <property type="nucleotide sequence ID" value="NZ_JACHCC010000005.1"/>
</dbReference>
<organism evidence="2 3">
    <name type="scientific">Pedobacter cryoconitis</name>
    <dbReference type="NCBI Taxonomy" id="188932"/>
    <lineage>
        <taxon>Bacteria</taxon>
        <taxon>Pseudomonadati</taxon>
        <taxon>Bacteroidota</taxon>
        <taxon>Sphingobacteriia</taxon>
        <taxon>Sphingobacteriales</taxon>
        <taxon>Sphingobacteriaceae</taxon>
        <taxon>Pedobacter</taxon>
    </lineage>
</organism>
<name>A0A7X0J2K3_9SPHI</name>
<sequence>MSNNTPMQEKKYKTLKEFYPFYLQEHQNTTNRILHFTGTALLGLCFITAMLFHNFIFFALIPVVGYGFAWTGHFFFEKNKPATFKYPLFSLASDFMLFGDLMMGRQPFKVK</sequence>
<evidence type="ECO:0008006" key="4">
    <source>
        <dbReference type="Google" id="ProtNLM"/>
    </source>
</evidence>
<dbReference type="Pfam" id="PF06127">
    <property type="entry name" value="Mpo1-like"/>
    <property type="match status" value="1"/>
</dbReference>
<dbReference type="EMBL" id="JACHCC010000005">
    <property type="protein sequence ID" value="MBB6499888.1"/>
    <property type="molecule type" value="Genomic_DNA"/>
</dbReference>
<keyword evidence="1" id="KW-0812">Transmembrane</keyword>
<dbReference type="InterPro" id="IPR009305">
    <property type="entry name" value="Mpo1-like"/>
</dbReference>
<evidence type="ECO:0000313" key="2">
    <source>
        <dbReference type="EMBL" id="MBB6499888.1"/>
    </source>
</evidence>
<gene>
    <name evidence="2" type="ORF">HDF25_002032</name>
</gene>
<keyword evidence="1" id="KW-1133">Transmembrane helix</keyword>
<accession>A0A7X0J2K3</accession>
<evidence type="ECO:0000256" key="1">
    <source>
        <dbReference type="SAM" id="Phobius"/>
    </source>
</evidence>
<dbReference type="PANTHER" id="PTHR34205:SF2">
    <property type="entry name" value="DUF962 DOMAIN-CONTAINING PROTEIN"/>
    <property type="match status" value="1"/>
</dbReference>
<dbReference type="Proteomes" id="UP000521017">
    <property type="component" value="Unassembled WGS sequence"/>
</dbReference>
<comment type="caution">
    <text evidence="2">The sequence shown here is derived from an EMBL/GenBank/DDBJ whole genome shotgun (WGS) entry which is preliminary data.</text>
</comment>
<feature type="transmembrane region" description="Helical" evidence="1">
    <location>
        <begin position="41"/>
        <end position="64"/>
    </location>
</feature>
<dbReference type="PANTHER" id="PTHR34205">
    <property type="entry name" value="TRANSMEMBRANE PROTEIN"/>
    <property type="match status" value="1"/>
</dbReference>
<keyword evidence="1" id="KW-0472">Membrane</keyword>